<organism evidence="2 3">
    <name type="scientific">Luteitalea pratensis</name>
    <dbReference type="NCBI Taxonomy" id="1855912"/>
    <lineage>
        <taxon>Bacteria</taxon>
        <taxon>Pseudomonadati</taxon>
        <taxon>Acidobacteriota</taxon>
        <taxon>Vicinamibacteria</taxon>
        <taxon>Vicinamibacterales</taxon>
        <taxon>Vicinamibacteraceae</taxon>
        <taxon>Luteitalea</taxon>
    </lineage>
</organism>
<feature type="signal peptide" evidence="1">
    <location>
        <begin position="1"/>
        <end position="20"/>
    </location>
</feature>
<reference evidence="2 3" key="1">
    <citation type="journal article" date="2016" name="Genome Announc.">
        <title>First Complete Genome Sequence of a Subdivision 6 Acidobacterium Strain.</title>
        <authorList>
            <person name="Huang S."/>
            <person name="Vieira S."/>
            <person name="Bunk B."/>
            <person name="Riedel T."/>
            <person name="Sproer C."/>
            <person name="Overmann J."/>
        </authorList>
    </citation>
    <scope>NUCLEOTIDE SEQUENCE [LARGE SCALE GENOMIC DNA]</scope>
    <source>
        <strain evidence="3">DSM 100886 HEG_-6_39</strain>
    </source>
</reference>
<proteinExistence type="predicted"/>
<dbReference type="KEGG" id="abac:LuPra_05129"/>
<dbReference type="AlphaFoldDB" id="A0A143PTF1"/>
<keyword evidence="3" id="KW-1185">Reference proteome</keyword>
<protein>
    <recommendedName>
        <fullName evidence="4">Lipocalin-like domain-containing protein</fullName>
    </recommendedName>
</protein>
<evidence type="ECO:0000313" key="2">
    <source>
        <dbReference type="EMBL" id="AMY11862.1"/>
    </source>
</evidence>
<feature type="chain" id="PRO_5007511916" description="Lipocalin-like domain-containing protein" evidence="1">
    <location>
        <begin position="21"/>
        <end position="158"/>
    </location>
</feature>
<keyword evidence="1" id="KW-0732">Signal</keyword>
<reference evidence="3" key="2">
    <citation type="submission" date="2016-04" db="EMBL/GenBank/DDBJ databases">
        <title>First Complete Genome Sequence of a Subdivision 6 Acidobacterium.</title>
        <authorList>
            <person name="Huang S."/>
            <person name="Vieira S."/>
            <person name="Bunk B."/>
            <person name="Riedel T."/>
            <person name="Sproeer C."/>
            <person name="Overmann J."/>
        </authorList>
    </citation>
    <scope>NUCLEOTIDE SEQUENCE [LARGE SCALE GENOMIC DNA]</scope>
    <source>
        <strain evidence="3">DSM 100886 HEG_-6_39</strain>
    </source>
</reference>
<gene>
    <name evidence="2" type="ORF">LuPra_05129</name>
</gene>
<dbReference type="Proteomes" id="UP000076079">
    <property type="component" value="Chromosome"/>
</dbReference>
<evidence type="ECO:0000256" key="1">
    <source>
        <dbReference type="SAM" id="SignalP"/>
    </source>
</evidence>
<dbReference type="EMBL" id="CP015136">
    <property type="protein sequence ID" value="AMY11862.1"/>
    <property type="molecule type" value="Genomic_DNA"/>
</dbReference>
<evidence type="ECO:0008006" key="4">
    <source>
        <dbReference type="Google" id="ProtNLM"/>
    </source>
</evidence>
<sequence precursor="true">MNRRRVCTVLLALLAQELVAAQIADPLVGVWVLDVSASTSTGGMPSASTLTITPSGSETLRFEIRDTFDGRPQQPWGFVAGRSGSETPVTPATFIDSVATTRRQRRSSALILKKGGVAVSEMSTEVSEDGLTLVVTSKATAPNGDTVSGTSVYRRQPS</sequence>
<evidence type="ECO:0000313" key="3">
    <source>
        <dbReference type="Proteomes" id="UP000076079"/>
    </source>
</evidence>
<name>A0A143PTF1_LUTPR</name>
<accession>A0A143PTF1</accession>